<dbReference type="Proteomes" id="UP000028549">
    <property type="component" value="Unassembled WGS sequence"/>
</dbReference>
<dbReference type="EMBL" id="JNVC02000019">
    <property type="protein sequence ID" value="KEZ47525.1"/>
    <property type="molecule type" value="Genomic_DNA"/>
</dbReference>
<reference evidence="3 4" key="1">
    <citation type="journal article" date="2005" name="Int. J. Syst. Evol. Microbiol.">
        <title>Bacillus cibi sp. nov., isolated from jeotgal, a traditional Korean fermented seafood.</title>
        <authorList>
            <person name="Yoon J.H."/>
            <person name="Lee C.H."/>
            <person name="Oh T.K."/>
        </authorList>
    </citation>
    <scope>NUCLEOTIDE SEQUENCE [LARGE SCALE GENOMIC DNA]</scope>
    <source>
        <strain evidence="3 4">DSM 16189</strain>
    </source>
</reference>
<keyword evidence="1" id="KW-0472">Membrane</keyword>
<evidence type="ECO:0000313" key="4">
    <source>
        <dbReference type="Proteomes" id="UP000028549"/>
    </source>
</evidence>
<organism evidence="3 4">
    <name type="scientific">Metabacillus indicus</name>
    <name type="common">Bacillus indicus</name>
    <dbReference type="NCBI Taxonomy" id="246786"/>
    <lineage>
        <taxon>Bacteria</taxon>
        <taxon>Bacillati</taxon>
        <taxon>Bacillota</taxon>
        <taxon>Bacilli</taxon>
        <taxon>Bacillales</taxon>
        <taxon>Bacillaceae</taxon>
        <taxon>Metabacillus</taxon>
    </lineage>
</organism>
<keyword evidence="1" id="KW-0812">Transmembrane</keyword>
<feature type="domain" description="DUF1266" evidence="2">
    <location>
        <begin position="45"/>
        <end position="208"/>
    </location>
</feature>
<sequence>MNRKQKKYMNTMAPLCMIGYPTFYYSLFLTDVPFSKSAAKNHLKHYGVTDKNTAKDLLEWFLTIGNRREFYVLQSSLLFLTENEAQELISGEEEEGLKAKLSAVKKYMHRLNEHSIGALDLSNALFIAKHAQQNGLLTQEEAQYYELRAVRLAQTMYTSWREYLTACTAGAEFVQKSKDQQEKYLNAQKSTLIKLMASKHSPFRKIDFMTSFS</sequence>
<dbReference type="InterPro" id="IPR009677">
    <property type="entry name" value="DUF1266"/>
</dbReference>
<dbReference type="RefSeq" id="WP_029567084.1">
    <property type="nucleotide sequence ID" value="NZ_CP176757.1"/>
</dbReference>
<dbReference type="OrthoDB" id="2880836at2"/>
<evidence type="ECO:0000259" key="2">
    <source>
        <dbReference type="Pfam" id="PF06889"/>
    </source>
</evidence>
<protein>
    <recommendedName>
        <fullName evidence="2">DUF1266 domain-containing protein</fullName>
    </recommendedName>
</protein>
<keyword evidence="1" id="KW-1133">Transmembrane helix</keyword>
<comment type="caution">
    <text evidence="3">The sequence shown here is derived from an EMBL/GenBank/DDBJ whole genome shotgun (WGS) entry which is preliminary data.</text>
</comment>
<accession>A0A084GJL3</accession>
<keyword evidence="4" id="KW-1185">Reference proteome</keyword>
<dbReference type="STRING" id="246786.GS18_0219220"/>
<name>A0A084GJL3_METID</name>
<evidence type="ECO:0000313" key="3">
    <source>
        <dbReference type="EMBL" id="KEZ47525.1"/>
    </source>
</evidence>
<dbReference type="AlphaFoldDB" id="A0A084GJL3"/>
<proteinExistence type="predicted"/>
<evidence type="ECO:0000256" key="1">
    <source>
        <dbReference type="SAM" id="Phobius"/>
    </source>
</evidence>
<feature type="transmembrane region" description="Helical" evidence="1">
    <location>
        <begin position="12"/>
        <end position="30"/>
    </location>
</feature>
<dbReference type="Pfam" id="PF06889">
    <property type="entry name" value="DUF1266"/>
    <property type="match status" value="1"/>
</dbReference>
<gene>
    <name evidence="3" type="ORF">GS18_0219220</name>
</gene>